<feature type="region of interest" description="Disordered" evidence="3">
    <location>
        <begin position="1"/>
        <end position="23"/>
    </location>
</feature>
<evidence type="ECO:0000313" key="5">
    <source>
        <dbReference type="Proteomes" id="UP000813444"/>
    </source>
</evidence>
<keyword evidence="4" id="KW-0418">Kinase</keyword>
<keyword evidence="4" id="KW-0808">Transferase</keyword>
<dbReference type="EMBL" id="JAGPNK010000026">
    <property type="protein sequence ID" value="KAH7304038.1"/>
    <property type="molecule type" value="Genomic_DNA"/>
</dbReference>
<keyword evidence="5" id="KW-1185">Reference proteome</keyword>
<dbReference type="GO" id="GO:0016301">
    <property type="term" value="F:kinase activity"/>
    <property type="evidence" value="ECO:0007669"/>
    <property type="project" value="UniProtKB-KW"/>
</dbReference>
<proteinExistence type="predicted"/>
<evidence type="ECO:0000256" key="2">
    <source>
        <dbReference type="ARBA" id="ARBA00048655"/>
    </source>
</evidence>
<evidence type="ECO:0000256" key="1">
    <source>
        <dbReference type="ARBA" id="ARBA00011961"/>
    </source>
</evidence>
<comment type="catalytic activity">
    <reaction evidence="2">
        <text>N(6)-D-ribulosyl-L-lysyl-[protein] + ATP = N(6)-(3-O-phospho-D-ribulosyl)-L-lysyl-[protein] + ADP + H(+)</text>
        <dbReference type="Rhea" id="RHEA:48432"/>
        <dbReference type="Rhea" id="RHEA-COMP:12103"/>
        <dbReference type="Rhea" id="RHEA-COMP:12104"/>
        <dbReference type="ChEBI" id="CHEBI:15378"/>
        <dbReference type="ChEBI" id="CHEBI:30616"/>
        <dbReference type="ChEBI" id="CHEBI:90418"/>
        <dbReference type="ChEBI" id="CHEBI:90420"/>
        <dbReference type="ChEBI" id="CHEBI:456216"/>
        <dbReference type="EC" id="2.7.1.172"/>
    </reaction>
    <physiologicalReaction direction="left-to-right" evidence="2">
        <dbReference type="Rhea" id="RHEA:48433"/>
    </physiologicalReaction>
</comment>
<dbReference type="AlphaFoldDB" id="A0A8K0SE45"/>
<comment type="caution">
    <text evidence="4">The sequence shown here is derived from an EMBL/GenBank/DDBJ whole genome shotgun (WGS) entry which is preliminary data.</text>
</comment>
<evidence type="ECO:0000313" key="4">
    <source>
        <dbReference type="EMBL" id="KAH7304038.1"/>
    </source>
</evidence>
<evidence type="ECO:0000256" key="3">
    <source>
        <dbReference type="SAM" id="MobiDB-lite"/>
    </source>
</evidence>
<feature type="compositionally biased region" description="Low complexity" evidence="3">
    <location>
        <begin position="1"/>
        <end position="17"/>
    </location>
</feature>
<accession>A0A8K0SE45</accession>
<organism evidence="4 5">
    <name type="scientific">Stachybotrys elegans</name>
    <dbReference type="NCBI Taxonomy" id="80388"/>
    <lineage>
        <taxon>Eukaryota</taxon>
        <taxon>Fungi</taxon>
        <taxon>Dikarya</taxon>
        <taxon>Ascomycota</taxon>
        <taxon>Pezizomycotina</taxon>
        <taxon>Sordariomycetes</taxon>
        <taxon>Hypocreomycetidae</taxon>
        <taxon>Hypocreales</taxon>
        <taxon>Stachybotryaceae</taxon>
        <taxon>Stachybotrys</taxon>
    </lineage>
</organism>
<name>A0A8K0SE45_9HYPO</name>
<dbReference type="InterPro" id="IPR016477">
    <property type="entry name" value="Fructo-/Ketosamine-3-kinase"/>
</dbReference>
<dbReference type="Pfam" id="PF03881">
    <property type="entry name" value="Fructosamin_kin"/>
    <property type="match status" value="1"/>
</dbReference>
<dbReference type="Proteomes" id="UP000813444">
    <property type="component" value="Unassembled WGS sequence"/>
</dbReference>
<reference evidence="4" key="1">
    <citation type="journal article" date="2021" name="Nat. Commun.">
        <title>Genetic determinants of endophytism in the Arabidopsis root mycobiome.</title>
        <authorList>
            <person name="Mesny F."/>
            <person name="Miyauchi S."/>
            <person name="Thiergart T."/>
            <person name="Pickel B."/>
            <person name="Atanasova L."/>
            <person name="Karlsson M."/>
            <person name="Huettel B."/>
            <person name="Barry K.W."/>
            <person name="Haridas S."/>
            <person name="Chen C."/>
            <person name="Bauer D."/>
            <person name="Andreopoulos W."/>
            <person name="Pangilinan J."/>
            <person name="LaButti K."/>
            <person name="Riley R."/>
            <person name="Lipzen A."/>
            <person name="Clum A."/>
            <person name="Drula E."/>
            <person name="Henrissat B."/>
            <person name="Kohler A."/>
            <person name="Grigoriev I.V."/>
            <person name="Martin F.M."/>
            <person name="Hacquard S."/>
        </authorList>
    </citation>
    <scope>NUCLEOTIDE SEQUENCE</scope>
    <source>
        <strain evidence="4">MPI-CAGE-CH-0235</strain>
    </source>
</reference>
<gene>
    <name evidence="4" type="ORF">B0I35DRAFT_153846</name>
</gene>
<dbReference type="PANTHER" id="PTHR12149">
    <property type="entry name" value="FRUCTOSAMINE 3 KINASE-RELATED PROTEIN"/>
    <property type="match status" value="1"/>
</dbReference>
<dbReference type="GO" id="GO:0102193">
    <property type="term" value="F:protein-ribulosamine 3-kinase activity"/>
    <property type="evidence" value="ECO:0007669"/>
    <property type="project" value="UniProtKB-EC"/>
</dbReference>
<dbReference type="OrthoDB" id="5772781at2759"/>
<dbReference type="InterPro" id="IPR011009">
    <property type="entry name" value="Kinase-like_dom_sf"/>
</dbReference>
<sequence>MTTSTGTTLVTTTTAPTDPLPQHVHDAECEPSEVLLGAIDLQQKSPTDEPSYCQIPVTEDSAIKIEVIEKTDQIAGPESHIPIPFVDEDINDLSNATEAWWATGDHVIPSSLLDEVDESIKELLPPGTEVVGISPHGNSQWSRTAEIQTELEGNSVSYFLKVTDRPSGQAMYHCEFESLVVMYEAVPEYCPRPIGWGQYETDPNVWFLLTSFIEMYDDDLDPEFLPKALAELHRKALSPDGKHGSRLIISSGALPVKLAQSDSWEDFFFRYVRYMLRAEEIAAGPRTAEMEQLLDALFNRIIPRLLRPLETGGRTIIPVFLHTDLWAGNTGTNTEGLPIIFDPCSMYGHNEFDLGVWSAVRGMITRPFIDNYTNLNERSQPMEDFNARNLLYLL</sequence>
<dbReference type="SUPFAM" id="SSF56112">
    <property type="entry name" value="Protein kinase-like (PK-like)"/>
    <property type="match status" value="1"/>
</dbReference>
<dbReference type="Gene3D" id="3.90.1200.10">
    <property type="match status" value="1"/>
</dbReference>
<dbReference type="EC" id="2.7.1.172" evidence="1"/>
<dbReference type="PANTHER" id="PTHR12149:SF8">
    <property type="entry name" value="PROTEIN-RIBULOSAMINE 3-KINASE"/>
    <property type="match status" value="1"/>
</dbReference>
<protein>
    <recommendedName>
        <fullName evidence="1">protein-ribulosamine 3-kinase</fullName>
        <ecNumber evidence="1">2.7.1.172</ecNumber>
    </recommendedName>
</protein>